<dbReference type="GO" id="GO:0006886">
    <property type="term" value="P:intracellular protein transport"/>
    <property type="evidence" value="ECO:0007669"/>
    <property type="project" value="TreeGrafter"/>
</dbReference>
<gene>
    <name evidence="3" type="ORF">DPMN_147531</name>
</gene>
<name>A0A9D4J3G2_DREPO</name>
<reference evidence="3" key="1">
    <citation type="journal article" date="2019" name="bioRxiv">
        <title>The Genome of the Zebra Mussel, Dreissena polymorpha: A Resource for Invasive Species Research.</title>
        <authorList>
            <person name="McCartney M.A."/>
            <person name="Auch B."/>
            <person name="Kono T."/>
            <person name="Mallez S."/>
            <person name="Zhang Y."/>
            <person name="Obille A."/>
            <person name="Becker A."/>
            <person name="Abrahante J.E."/>
            <person name="Garbe J."/>
            <person name="Badalamenti J.P."/>
            <person name="Herman A."/>
            <person name="Mangelson H."/>
            <person name="Liachko I."/>
            <person name="Sullivan S."/>
            <person name="Sone E.D."/>
            <person name="Koren S."/>
            <person name="Silverstein K.A.T."/>
            <person name="Beckman K.B."/>
            <person name="Gohl D.M."/>
        </authorList>
    </citation>
    <scope>NUCLEOTIDE SEQUENCE</scope>
    <source>
        <strain evidence="3">Duluth1</strain>
        <tissue evidence="3">Whole animal</tissue>
    </source>
</reference>
<dbReference type="PANTHER" id="PTHR22957">
    <property type="entry name" value="TBC1 DOMAIN FAMILY MEMBER GTPASE-ACTIVATING PROTEIN"/>
    <property type="match status" value="1"/>
</dbReference>
<dbReference type="Pfam" id="PF00566">
    <property type="entry name" value="RabGAP-TBC"/>
    <property type="match status" value="1"/>
</dbReference>
<accession>A0A9D4J3G2</accession>
<comment type="caution">
    <text evidence="3">The sequence shown here is derived from an EMBL/GenBank/DDBJ whole genome shotgun (WGS) entry which is preliminary data.</text>
</comment>
<dbReference type="PANTHER" id="PTHR22957:SF27">
    <property type="entry name" value="TBC1 DOMAIN FAMILY MEMBER 13"/>
    <property type="match status" value="1"/>
</dbReference>
<keyword evidence="4" id="KW-1185">Reference proteome</keyword>
<protein>
    <recommendedName>
        <fullName evidence="2">Rab-GAP TBC domain-containing protein</fullName>
    </recommendedName>
</protein>
<evidence type="ECO:0000313" key="3">
    <source>
        <dbReference type="EMBL" id="KAH3794002.1"/>
    </source>
</evidence>
<organism evidence="3 4">
    <name type="scientific">Dreissena polymorpha</name>
    <name type="common">Zebra mussel</name>
    <name type="synonym">Mytilus polymorpha</name>
    <dbReference type="NCBI Taxonomy" id="45954"/>
    <lineage>
        <taxon>Eukaryota</taxon>
        <taxon>Metazoa</taxon>
        <taxon>Spiralia</taxon>
        <taxon>Lophotrochozoa</taxon>
        <taxon>Mollusca</taxon>
        <taxon>Bivalvia</taxon>
        <taxon>Autobranchia</taxon>
        <taxon>Heteroconchia</taxon>
        <taxon>Euheterodonta</taxon>
        <taxon>Imparidentia</taxon>
        <taxon>Neoheterodontei</taxon>
        <taxon>Myida</taxon>
        <taxon>Dreissenoidea</taxon>
        <taxon>Dreissenidae</taxon>
        <taxon>Dreissena</taxon>
    </lineage>
</organism>
<evidence type="ECO:0000256" key="1">
    <source>
        <dbReference type="ARBA" id="ARBA00022468"/>
    </source>
</evidence>
<dbReference type="Proteomes" id="UP000828390">
    <property type="component" value="Unassembled WGS sequence"/>
</dbReference>
<feature type="domain" description="Rab-GAP TBC" evidence="2">
    <location>
        <begin position="1"/>
        <end position="222"/>
    </location>
</feature>
<dbReference type="FunFam" id="1.10.472.80:FF:000009">
    <property type="entry name" value="TBC1 domain family member 13"/>
    <property type="match status" value="1"/>
</dbReference>
<dbReference type="PROSITE" id="PS50086">
    <property type="entry name" value="TBC_RABGAP"/>
    <property type="match status" value="1"/>
</dbReference>
<dbReference type="AlphaFoldDB" id="A0A9D4J3G2"/>
<dbReference type="GO" id="GO:0005096">
    <property type="term" value="F:GTPase activator activity"/>
    <property type="evidence" value="ECO:0007669"/>
    <property type="project" value="UniProtKB-KW"/>
</dbReference>
<dbReference type="SMART" id="SM00164">
    <property type="entry name" value="TBC"/>
    <property type="match status" value="1"/>
</dbReference>
<dbReference type="Gene3D" id="1.10.472.80">
    <property type="entry name" value="Ypt/Rab-GAP domain of gyp1p, domain 3"/>
    <property type="match status" value="1"/>
</dbReference>
<dbReference type="InterPro" id="IPR000195">
    <property type="entry name" value="Rab-GAP-TBC_dom"/>
</dbReference>
<evidence type="ECO:0000259" key="2">
    <source>
        <dbReference type="PROSITE" id="PS50086"/>
    </source>
</evidence>
<dbReference type="SUPFAM" id="SSF47923">
    <property type="entry name" value="Ypt/Rab-GAP domain of gyp1p"/>
    <property type="match status" value="2"/>
</dbReference>
<sequence>MLLQIDKDCRRLCPDFNFFQCASKHPCSRLCGKNSFETLRKRVEQTVLQSESVSRNRLGITNMSAVKRKSSSEFVPLPDGQEAHWEVCERILFVFAKLNTGLGYIQGMNEILGPIYYTFATDPDTECEEFAEADSFFCFTTLMSEIRDNFIKTLDDSQCGIGGLMDQLMSQLKEQDPTLWHKLQEQDLKPQFYAFRWLTLMLSQEFPLPDVIRIWDSLFSQEKCSTFLIKVACAMLLLLKDDLLRGDFPSNMKLVQNFPYSTFDVQKVLKKAVEISR</sequence>
<dbReference type="Gene3D" id="1.10.8.270">
    <property type="entry name" value="putative rabgap domain of human tbc1 domain family member 14 like domains"/>
    <property type="match status" value="1"/>
</dbReference>
<evidence type="ECO:0000313" key="4">
    <source>
        <dbReference type="Proteomes" id="UP000828390"/>
    </source>
</evidence>
<proteinExistence type="predicted"/>
<dbReference type="EMBL" id="JAIWYP010000007">
    <property type="protein sequence ID" value="KAH3794002.1"/>
    <property type="molecule type" value="Genomic_DNA"/>
</dbReference>
<keyword evidence="1" id="KW-0343">GTPase activation</keyword>
<dbReference type="InterPro" id="IPR035969">
    <property type="entry name" value="Rab-GAP_TBC_sf"/>
</dbReference>
<reference evidence="3" key="2">
    <citation type="submission" date="2020-11" db="EMBL/GenBank/DDBJ databases">
        <authorList>
            <person name="McCartney M.A."/>
            <person name="Auch B."/>
            <person name="Kono T."/>
            <person name="Mallez S."/>
            <person name="Becker A."/>
            <person name="Gohl D.M."/>
            <person name="Silverstein K.A.T."/>
            <person name="Koren S."/>
            <person name="Bechman K.B."/>
            <person name="Herman A."/>
            <person name="Abrahante J.E."/>
            <person name="Garbe J."/>
        </authorList>
    </citation>
    <scope>NUCLEOTIDE SEQUENCE</scope>
    <source>
        <strain evidence="3">Duluth1</strain>
        <tissue evidence="3">Whole animal</tissue>
    </source>
</reference>